<feature type="transmembrane region" description="Helical" evidence="1">
    <location>
        <begin position="92"/>
        <end position="113"/>
    </location>
</feature>
<evidence type="ECO:0000259" key="3">
    <source>
        <dbReference type="PROSITE" id="PS50113"/>
    </source>
</evidence>
<evidence type="ECO:0000259" key="4">
    <source>
        <dbReference type="PROSITE" id="PS50887"/>
    </source>
</evidence>
<proteinExistence type="predicted"/>
<dbReference type="InterPro" id="IPR029787">
    <property type="entry name" value="Nucleotide_cyclase"/>
</dbReference>
<dbReference type="PROSITE" id="PS50112">
    <property type="entry name" value="PAS"/>
    <property type="match status" value="1"/>
</dbReference>
<dbReference type="PANTHER" id="PTHR44757">
    <property type="entry name" value="DIGUANYLATE CYCLASE DGCP"/>
    <property type="match status" value="1"/>
</dbReference>
<feature type="transmembrane region" description="Helical" evidence="1">
    <location>
        <begin position="55"/>
        <end position="72"/>
    </location>
</feature>
<evidence type="ECO:0000259" key="2">
    <source>
        <dbReference type="PROSITE" id="PS50112"/>
    </source>
</evidence>
<dbReference type="Pfam" id="PF00989">
    <property type="entry name" value="PAS"/>
    <property type="match status" value="1"/>
</dbReference>
<dbReference type="PROSITE" id="PS50887">
    <property type="entry name" value="GGDEF"/>
    <property type="match status" value="1"/>
</dbReference>
<dbReference type="Pfam" id="PF00990">
    <property type="entry name" value="GGDEF"/>
    <property type="match status" value="1"/>
</dbReference>
<sequence length="631" mass="67192">MADERLRRLPTRGSGAETVYVRRWWRDPVVVCLSLWGLATTCWFLLGGAGDRTQVLVTWLSLPPLDLAIVLLSRRVARGTDGAPRRFWRAMAVGGGIWAAGDLSQALISLVGGPARTLGAAPTQAGAALVGALLIVVVTLTYPIGTRSRAVRLRFYLDAATVLSAATVLFSALLIGSGIATADFSAFATAMSGFIVLMVGVFVTLRLGLSGSSPVQGAAAAAIIAGAAIQGAANMIIPFGVQGTMLTVQGLTLVLPCVLAALAARLQERRQARGPRPAAPSRSRRRFSILPYAATALVFAVLVVSLLSGTSPQAWGAVAGLLVNFALVVVRQTLALGENARLLDRLDDTVEQLGQQHNRLEALLRHSSDITSICDADGRITYVTPVVARVLGYPPEDLLGIRLITLIHDDDQVQVSSRKDTLFGAPGAQISYRARFRHADGSYRWIEVVAVNQFHENGIRGVVSNARDITEEQAAHEQLRHQATHDALTGLPNRRLLAERMRELRPSEAAVLLVDLDGFKPINDTYGHAAGDAVLRHVADALRRCAGPDALPARLGGDEFAVLLPGAGLEAAERAAGRLQDLLAQPAQVDGRAIHARASIGCAAGPTADPEALLHLADARMYERKRLTRIS</sequence>
<dbReference type="SMART" id="SM00091">
    <property type="entry name" value="PAS"/>
    <property type="match status" value="1"/>
</dbReference>
<dbReference type="InterPro" id="IPR013767">
    <property type="entry name" value="PAS_fold"/>
</dbReference>
<accession>A0ABM7M391</accession>
<feature type="transmembrane region" description="Helical" evidence="1">
    <location>
        <begin position="246"/>
        <end position="266"/>
    </location>
</feature>
<dbReference type="InterPro" id="IPR052155">
    <property type="entry name" value="Biofilm_reg_signaling"/>
</dbReference>
<gene>
    <name evidence="5" type="ORF">Aiant_67210</name>
</gene>
<dbReference type="EMBL" id="AP023356">
    <property type="protein sequence ID" value="BCJ46064.1"/>
    <property type="molecule type" value="Genomic_DNA"/>
</dbReference>
<keyword evidence="1" id="KW-1133">Transmembrane helix</keyword>
<reference evidence="5 6" key="1">
    <citation type="submission" date="2020-08" db="EMBL/GenBank/DDBJ databases">
        <title>Whole genome shotgun sequence of Actinoplanes ianthinogenes NBRC 13996.</title>
        <authorList>
            <person name="Komaki H."/>
            <person name="Tamura T."/>
        </authorList>
    </citation>
    <scope>NUCLEOTIDE SEQUENCE [LARGE SCALE GENOMIC DNA]</scope>
    <source>
        <strain evidence="5 6">NBRC 13996</strain>
    </source>
</reference>
<feature type="transmembrane region" description="Helical" evidence="1">
    <location>
        <begin position="29"/>
        <end position="49"/>
    </location>
</feature>
<dbReference type="NCBIfam" id="TIGR00254">
    <property type="entry name" value="GGDEF"/>
    <property type="match status" value="1"/>
</dbReference>
<evidence type="ECO:0008006" key="7">
    <source>
        <dbReference type="Google" id="ProtNLM"/>
    </source>
</evidence>
<keyword evidence="6" id="KW-1185">Reference proteome</keyword>
<dbReference type="SMART" id="SM00086">
    <property type="entry name" value="PAC"/>
    <property type="match status" value="1"/>
</dbReference>
<dbReference type="InterPro" id="IPR000700">
    <property type="entry name" value="PAS-assoc_C"/>
</dbReference>
<organism evidence="5 6">
    <name type="scientific">Actinoplanes ianthinogenes</name>
    <dbReference type="NCBI Taxonomy" id="122358"/>
    <lineage>
        <taxon>Bacteria</taxon>
        <taxon>Bacillati</taxon>
        <taxon>Actinomycetota</taxon>
        <taxon>Actinomycetes</taxon>
        <taxon>Micromonosporales</taxon>
        <taxon>Micromonosporaceae</taxon>
        <taxon>Actinoplanes</taxon>
    </lineage>
</organism>
<dbReference type="InterPro" id="IPR000160">
    <property type="entry name" value="GGDEF_dom"/>
</dbReference>
<dbReference type="CDD" id="cd01949">
    <property type="entry name" value="GGDEF"/>
    <property type="match status" value="1"/>
</dbReference>
<dbReference type="Proteomes" id="UP000676967">
    <property type="component" value="Chromosome"/>
</dbReference>
<feature type="domain" description="PAS" evidence="2">
    <location>
        <begin position="356"/>
        <end position="412"/>
    </location>
</feature>
<feature type="transmembrane region" description="Helical" evidence="1">
    <location>
        <begin position="314"/>
        <end position="336"/>
    </location>
</feature>
<feature type="domain" description="PAC" evidence="3">
    <location>
        <begin position="430"/>
        <end position="481"/>
    </location>
</feature>
<dbReference type="SUPFAM" id="SSF55785">
    <property type="entry name" value="PYP-like sensor domain (PAS domain)"/>
    <property type="match status" value="1"/>
</dbReference>
<dbReference type="InterPro" id="IPR043128">
    <property type="entry name" value="Rev_trsase/Diguanyl_cyclase"/>
</dbReference>
<feature type="domain" description="GGDEF" evidence="4">
    <location>
        <begin position="507"/>
        <end position="631"/>
    </location>
</feature>
<dbReference type="SMART" id="SM00267">
    <property type="entry name" value="GGDEF"/>
    <property type="match status" value="1"/>
</dbReference>
<dbReference type="PANTHER" id="PTHR44757:SF2">
    <property type="entry name" value="BIOFILM ARCHITECTURE MAINTENANCE PROTEIN MBAA"/>
    <property type="match status" value="1"/>
</dbReference>
<evidence type="ECO:0000313" key="5">
    <source>
        <dbReference type="EMBL" id="BCJ46064.1"/>
    </source>
</evidence>
<dbReference type="RefSeq" id="WP_189332915.1">
    <property type="nucleotide sequence ID" value="NZ_AP023356.1"/>
</dbReference>
<feature type="transmembrane region" description="Helical" evidence="1">
    <location>
        <begin position="287"/>
        <end position="308"/>
    </location>
</feature>
<feature type="transmembrane region" description="Helical" evidence="1">
    <location>
        <begin position="217"/>
        <end position="240"/>
    </location>
</feature>
<dbReference type="SUPFAM" id="SSF55073">
    <property type="entry name" value="Nucleotide cyclase"/>
    <property type="match status" value="1"/>
</dbReference>
<dbReference type="InterPro" id="IPR000014">
    <property type="entry name" value="PAS"/>
</dbReference>
<feature type="transmembrane region" description="Helical" evidence="1">
    <location>
        <begin position="156"/>
        <end position="180"/>
    </location>
</feature>
<keyword evidence="1" id="KW-0472">Membrane</keyword>
<dbReference type="Gene3D" id="3.30.70.270">
    <property type="match status" value="1"/>
</dbReference>
<evidence type="ECO:0000256" key="1">
    <source>
        <dbReference type="SAM" id="Phobius"/>
    </source>
</evidence>
<dbReference type="InterPro" id="IPR001610">
    <property type="entry name" value="PAC"/>
</dbReference>
<name>A0ABM7M391_9ACTN</name>
<keyword evidence="1" id="KW-0812">Transmembrane</keyword>
<evidence type="ECO:0000313" key="6">
    <source>
        <dbReference type="Proteomes" id="UP000676967"/>
    </source>
</evidence>
<dbReference type="Gene3D" id="3.30.450.20">
    <property type="entry name" value="PAS domain"/>
    <property type="match status" value="1"/>
</dbReference>
<protein>
    <recommendedName>
        <fullName evidence="7">PAS domain S-box-containing protein/diguanylate cyclase (GGDEF)-like protein</fullName>
    </recommendedName>
</protein>
<feature type="transmembrane region" description="Helical" evidence="1">
    <location>
        <begin position="125"/>
        <end position="144"/>
    </location>
</feature>
<dbReference type="PROSITE" id="PS50113">
    <property type="entry name" value="PAC"/>
    <property type="match status" value="1"/>
</dbReference>
<dbReference type="InterPro" id="IPR035965">
    <property type="entry name" value="PAS-like_dom_sf"/>
</dbReference>
<dbReference type="CDD" id="cd00130">
    <property type="entry name" value="PAS"/>
    <property type="match status" value="1"/>
</dbReference>
<dbReference type="NCBIfam" id="TIGR00229">
    <property type="entry name" value="sensory_box"/>
    <property type="match status" value="1"/>
</dbReference>
<feature type="transmembrane region" description="Helical" evidence="1">
    <location>
        <begin position="186"/>
        <end position="205"/>
    </location>
</feature>